<feature type="transmembrane region" description="Helical" evidence="5">
    <location>
        <begin position="174"/>
        <end position="194"/>
    </location>
</feature>
<evidence type="ECO:0000256" key="2">
    <source>
        <dbReference type="ARBA" id="ARBA00022692"/>
    </source>
</evidence>
<dbReference type="PROSITE" id="PS50850">
    <property type="entry name" value="MFS"/>
    <property type="match status" value="1"/>
</dbReference>
<evidence type="ECO:0000259" key="6">
    <source>
        <dbReference type="PROSITE" id="PS50850"/>
    </source>
</evidence>
<feature type="transmembrane region" description="Helical" evidence="5">
    <location>
        <begin position="281"/>
        <end position="297"/>
    </location>
</feature>
<accession>A0A4R3HTZ7</accession>
<dbReference type="InterPro" id="IPR020846">
    <property type="entry name" value="MFS_dom"/>
</dbReference>
<dbReference type="GO" id="GO:0016020">
    <property type="term" value="C:membrane"/>
    <property type="evidence" value="ECO:0007669"/>
    <property type="project" value="UniProtKB-SubCell"/>
</dbReference>
<dbReference type="PANTHER" id="PTHR23514:SF13">
    <property type="entry name" value="INNER MEMBRANE PROTEIN YBJJ"/>
    <property type="match status" value="1"/>
</dbReference>
<dbReference type="PANTHER" id="PTHR23514">
    <property type="entry name" value="BYPASS OF STOP CODON PROTEIN 6"/>
    <property type="match status" value="1"/>
</dbReference>
<keyword evidence="3 5" id="KW-1133">Transmembrane helix</keyword>
<dbReference type="InterPro" id="IPR011701">
    <property type="entry name" value="MFS"/>
</dbReference>
<keyword evidence="4 5" id="KW-0472">Membrane</keyword>
<dbReference type="AlphaFoldDB" id="A0A4R3HTZ7"/>
<feature type="transmembrane region" description="Helical" evidence="5">
    <location>
        <begin position="86"/>
        <end position="104"/>
    </location>
</feature>
<dbReference type="InterPro" id="IPR036259">
    <property type="entry name" value="MFS_trans_sf"/>
</dbReference>
<keyword evidence="2 5" id="KW-0812">Transmembrane</keyword>
<feature type="transmembrane region" description="Helical" evidence="5">
    <location>
        <begin position="250"/>
        <end position="269"/>
    </location>
</feature>
<dbReference type="Proteomes" id="UP000295382">
    <property type="component" value="Unassembled WGS sequence"/>
</dbReference>
<feature type="transmembrane region" description="Helical" evidence="5">
    <location>
        <begin position="147"/>
        <end position="168"/>
    </location>
</feature>
<feature type="transmembrane region" description="Helical" evidence="5">
    <location>
        <begin position="51"/>
        <end position="74"/>
    </location>
</feature>
<comment type="caution">
    <text evidence="7">The sequence shown here is derived from an EMBL/GenBank/DDBJ whole genome shotgun (WGS) entry which is preliminary data.</text>
</comment>
<reference evidence="7 8" key="1">
    <citation type="submission" date="2019-03" db="EMBL/GenBank/DDBJ databases">
        <title>Genomic Encyclopedia of Type Strains, Phase IV (KMG-IV): sequencing the most valuable type-strain genomes for metagenomic binning, comparative biology and taxonomic classification.</title>
        <authorList>
            <person name="Goeker M."/>
        </authorList>
    </citation>
    <scope>NUCLEOTIDE SEQUENCE [LARGE SCALE GENOMIC DNA]</scope>
    <source>
        <strain evidence="7 8">DSM 7445</strain>
    </source>
</reference>
<name>A0A4R3HTZ7_PAULE</name>
<dbReference type="EMBL" id="SLZQ01000011">
    <property type="protein sequence ID" value="TCS35133.1"/>
    <property type="molecule type" value="Genomic_DNA"/>
</dbReference>
<dbReference type="CDD" id="cd17393">
    <property type="entry name" value="MFS_MosC_like"/>
    <property type="match status" value="1"/>
</dbReference>
<proteinExistence type="predicted"/>
<feature type="transmembrane region" description="Helical" evidence="5">
    <location>
        <begin position="303"/>
        <end position="324"/>
    </location>
</feature>
<protein>
    <submittedName>
        <fullName evidence="7">Fucose permease</fullName>
    </submittedName>
</protein>
<keyword evidence="8" id="KW-1185">Reference proteome</keyword>
<feature type="transmembrane region" description="Helical" evidence="5">
    <location>
        <begin position="110"/>
        <end position="135"/>
    </location>
</feature>
<evidence type="ECO:0000256" key="3">
    <source>
        <dbReference type="ARBA" id="ARBA00022989"/>
    </source>
</evidence>
<dbReference type="Pfam" id="PF07690">
    <property type="entry name" value="MFS_1"/>
    <property type="match status" value="1"/>
</dbReference>
<dbReference type="Gene3D" id="1.20.1250.20">
    <property type="entry name" value="MFS general substrate transporter like domains"/>
    <property type="match status" value="2"/>
</dbReference>
<organism evidence="7 8">
    <name type="scientific">Paucimonas lemoignei</name>
    <name type="common">Pseudomonas lemoignei</name>
    <dbReference type="NCBI Taxonomy" id="29443"/>
    <lineage>
        <taxon>Bacteria</taxon>
        <taxon>Pseudomonadati</taxon>
        <taxon>Pseudomonadota</taxon>
        <taxon>Betaproteobacteria</taxon>
        <taxon>Burkholderiales</taxon>
        <taxon>Burkholderiaceae</taxon>
        <taxon>Paucimonas</taxon>
    </lineage>
</organism>
<evidence type="ECO:0000256" key="5">
    <source>
        <dbReference type="SAM" id="Phobius"/>
    </source>
</evidence>
<sequence length="387" mass="39599">MQAVPVVLTSRTASISRSLPQVALPAIFAAIGLIFGSWASRIPALQAGLQISHSSLSFVLLCGGLGGLLSYPVATRAMARFGGRNTMLIGALALTAVLPAIGLAPTMSALMLAVLMLGVTAGVYGVGVNSVASRFEKSTGKSQMSMLHAWGCSGSLAGALLGGAMGGMNIAPSLHFMGVAMPMAVLFWICYQFLDADEAGEKIEKKKFSLPSGPLLMLGVLGFCMAMSENSIADWSGVFLKSHFGVSEGFAPMALSAFTVMMLISRIFGDKLKEKYGASRLIACGAGLSSAGLFLAVSAPNAYIALFGFACSGLGLALVIPFVFSAAGKEGPLAVAAVATMCNIGSLMGPPLIGTLADTMGMQAAMGFIGLLSIVITFVGARSSLLK</sequence>
<comment type="subcellular location">
    <subcellularLocation>
        <location evidence="1">Membrane</location>
        <topology evidence="1">Multi-pass membrane protein</topology>
    </subcellularLocation>
</comment>
<feature type="transmembrane region" description="Helical" evidence="5">
    <location>
        <begin position="331"/>
        <end position="348"/>
    </location>
</feature>
<evidence type="ECO:0000313" key="7">
    <source>
        <dbReference type="EMBL" id="TCS35133.1"/>
    </source>
</evidence>
<evidence type="ECO:0000313" key="8">
    <source>
        <dbReference type="Proteomes" id="UP000295382"/>
    </source>
</evidence>
<feature type="transmembrane region" description="Helical" evidence="5">
    <location>
        <begin position="215"/>
        <end position="238"/>
    </location>
</feature>
<feature type="transmembrane region" description="Helical" evidence="5">
    <location>
        <begin position="21"/>
        <end position="39"/>
    </location>
</feature>
<feature type="transmembrane region" description="Helical" evidence="5">
    <location>
        <begin position="360"/>
        <end position="381"/>
    </location>
</feature>
<dbReference type="InterPro" id="IPR051788">
    <property type="entry name" value="MFS_Transporter"/>
</dbReference>
<feature type="domain" description="Major facilitator superfamily (MFS) profile" evidence="6">
    <location>
        <begin position="214"/>
        <end position="387"/>
    </location>
</feature>
<dbReference type="GO" id="GO:0022857">
    <property type="term" value="F:transmembrane transporter activity"/>
    <property type="evidence" value="ECO:0007669"/>
    <property type="project" value="InterPro"/>
</dbReference>
<evidence type="ECO:0000256" key="1">
    <source>
        <dbReference type="ARBA" id="ARBA00004141"/>
    </source>
</evidence>
<gene>
    <name evidence="7" type="ORF">EDC30_11148</name>
</gene>
<dbReference type="SUPFAM" id="SSF103473">
    <property type="entry name" value="MFS general substrate transporter"/>
    <property type="match status" value="1"/>
</dbReference>
<dbReference type="RefSeq" id="WP_243656810.1">
    <property type="nucleotide sequence ID" value="NZ_SLZQ01000011.1"/>
</dbReference>
<evidence type="ECO:0000256" key="4">
    <source>
        <dbReference type="ARBA" id="ARBA00023136"/>
    </source>
</evidence>